<dbReference type="Proteomes" id="UP000887564">
    <property type="component" value="Unplaced"/>
</dbReference>
<accession>A0A914S5X9</accession>
<sequence>MVMPNFHPPDFMNLRMPNNESHVQLIAMAQGSASTTTTPRFAFSVQFFALIYYYHWLLALEFAIWLRSISAG</sequence>
<dbReference type="AlphaFoldDB" id="A0A914S5X9"/>
<name>A0A914S5X9_PAREQ</name>
<proteinExistence type="predicted"/>
<keyword evidence="1" id="KW-0812">Transmembrane</keyword>
<evidence type="ECO:0000313" key="3">
    <source>
        <dbReference type="WBParaSite" id="PEQ_0001374701-mRNA-1"/>
    </source>
</evidence>
<feature type="transmembrane region" description="Helical" evidence="1">
    <location>
        <begin position="41"/>
        <end position="66"/>
    </location>
</feature>
<dbReference type="WBParaSite" id="PEQ_0001374701-mRNA-1">
    <property type="protein sequence ID" value="PEQ_0001374701-mRNA-1"/>
    <property type="gene ID" value="PEQ_0001374701"/>
</dbReference>
<keyword evidence="1" id="KW-0472">Membrane</keyword>
<evidence type="ECO:0000313" key="2">
    <source>
        <dbReference type="Proteomes" id="UP000887564"/>
    </source>
</evidence>
<protein>
    <submittedName>
        <fullName evidence="3">Uncharacterized protein</fullName>
    </submittedName>
</protein>
<keyword evidence="1" id="KW-1133">Transmembrane helix</keyword>
<keyword evidence="2" id="KW-1185">Reference proteome</keyword>
<organism evidence="2 3">
    <name type="scientific">Parascaris equorum</name>
    <name type="common">Equine roundworm</name>
    <dbReference type="NCBI Taxonomy" id="6256"/>
    <lineage>
        <taxon>Eukaryota</taxon>
        <taxon>Metazoa</taxon>
        <taxon>Ecdysozoa</taxon>
        <taxon>Nematoda</taxon>
        <taxon>Chromadorea</taxon>
        <taxon>Rhabditida</taxon>
        <taxon>Spirurina</taxon>
        <taxon>Ascaridomorpha</taxon>
        <taxon>Ascaridoidea</taxon>
        <taxon>Ascarididae</taxon>
        <taxon>Parascaris</taxon>
    </lineage>
</organism>
<reference evidence="3" key="1">
    <citation type="submission" date="2022-11" db="UniProtKB">
        <authorList>
            <consortium name="WormBaseParasite"/>
        </authorList>
    </citation>
    <scope>IDENTIFICATION</scope>
</reference>
<evidence type="ECO:0000256" key="1">
    <source>
        <dbReference type="SAM" id="Phobius"/>
    </source>
</evidence>